<dbReference type="STRING" id="156994.SAMN04488028_105118"/>
<evidence type="ECO:0000313" key="1">
    <source>
        <dbReference type="EMBL" id="SHK47171.1"/>
    </source>
</evidence>
<gene>
    <name evidence="1" type="ORF">SAMN04488028_105118</name>
</gene>
<accession>A0A1M6SR21</accession>
<name>A0A1M6SR21_REIAG</name>
<dbReference type="Proteomes" id="UP000184474">
    <property type="component" value="Unassembled WGS sequence"/>
</dbReference>
<sequence>MNQSDTLIPQADPLLSTVEVFKTNVTDEGQASSILGYLSAKWPDLSINFDLGDCDRILRVESPEGEVDIREIIKVVEGFNHMIERLY</sequence>
<proteinExistence type="predicted"/>
<keyword evidence="2" id="KW-1185">Reference proteome</keyword>
<evidence type="ECO:0000313" key="2">
    <source>
        <dbReference type="Proteomes" id="UP000184474"/>
    </source>
</evidence>
<organism evidence="1 2">
    <name type="scientific">Reichenbachiella agariperforans</name>
    <dbReference type="NCBI Taxonomy" id="156994"/>
    <lineage>
        <taxon>Bacteria</taxon>
        <taxon>Pseudomonadati</taxon>
        <taxon>Bacteroidota</taxon>
        <taxon>Cytophagia</taxon>
        <taxon>Cytophagales</taxon>
        <taxon>Reichenbachiellaceae</taxon>
        <taxon>Reichenbachiella</taxon>
    </lineage>
</organism>
<reference evidence="2" key="1">
    <citation type="submission" date="2016-11" db="EMBL/GenBank/DDBJ databases">
        <authorList>
            <person name="Varghese N."/>
            <person name="Submissions S."/>
        </authorList>
    </citation>
    <scope>NUCLEOTIDE SEQUENCE [LARGE SCALE GENOMIC DNA]</scope>
    <source>
        <strain evidence="2">DSM 26134</strain>
    </source>
</reference>
<dbReference type="AlphaFoldDB" id="A0A1M6SR21"/>
<dbReference type="EMBL" id="FRAA01000005">
    <property type="protein sequence ID" value="SHK47171.1"/>
    <property type="molecule type" value="Genomic_DNA"/>
</dbReference>
<dbReference type="RefSeq" id="WP_073123209.1">
    <property type="nucleotide sequence ID" value="NZ_FRAA01000005.1"/>
</dbReference>
<protein>
    <submittedName>
        <fullName evidence="1">Uncharacterized protein</fullName>
    </submittedName>
</protein>